<name>A0A1V4J4X6_PATFA</name>
<keyword evidence="1" id="KW-0479">Metal-binding</keyword>
<evidence type="ECO:0000313" key="6">
    <source>
        <dbReference type="Proteomes" id="UP000190648"/>
    </source>
</evidence>
<evidence type="ECO:0000259" key="4">
    <source>
        <dbReference type="Pfam" id="PF13923"/>
    </source>
</evidence>
<feature type="domain" description="RING-type" evidence="4">
    <location>
        <begin position="9"/>
        <end position="39"/>
    </location>
</feature>
<evidence type="ECO:0000256" key="3">
    <source>
        <dbReference type="ARBA" id="ARBA00022833"/>
    </source>
</evidence>
<dbReference type="AlphaFoldDB" id="A0A1V4J4X6"/>
<reference evidence="5 6" key="1">
    <citation type="submission" date="2016-02" db="EMBL/GenBank/DDBJ databases">
        <title>Band-tailed pigeon sequencing and assembly.</title>
        <authorList>
            <person name="Soares A.E."/>
            <person name="Novak B.J."/>
            <person name="Rice E.S."/>
            <person name="O'Connell B."/>
            <person name="Chang D."/>
            <person name="Weber S."/>
            <person name="Shapiro B."/>
        </authorList>
    </citation>
    <scope>NUCLEOTIDE SEQUENCE [LARGE SCALE GENOMIC DNA]</scope>
    <source>
        <strain evidence="5">BTP2013</strain>
        <tissue evidence="5">Blood</tissue>
    </source>
</reference>
<protein>
    <recommendedName>
        <fullName evidence="4">RING-type domain-containing protein</fullName>
    </recommendedName>
</protein>
<dbReference type="OrthoDB" id="21204at2759"/>
<evidence type="ECO:0000256" key="1">
    <source>
        <dbReference type="ARBA" id="ARBA00022723"/>
    </source>
</evidence>
<keyword evidence="2" id="KW-0863">Zinc-finger</keyword>
<keyword evidence="6" id="KW-1185">Reference proteome</keyword>
<dbReference type="EMBL" id="LSYS01009367">
    <property type="protein sequence ID" value="OPJ67179.1"/>
    <property type="molecule type" value="Genomic_DNA"/>
</dbReference>
<dbReference type="SUPFAM" id="SSF57850">
    <property type="entry name" value="RING/U-box"/>
    <property type="match status" value="1"/>
</dbReference>
<proteinExistence type="predicted"/>
<accession>A0A1V4J4X6</accession>
<comment type="caution">
    <text evidence="5">The sequence shown here is derived from an EMBL/GenBank/DDBJ whole genome shotgun (WGS) entry which is preliminary data.</text>
</comment>
<evidence type="ECO:0000256" key="2">
    <source>
        <dbReference type="ARBA" id="ARBA00022771"/>
    </source>
</evidence>
<keyword evidence="3" id="KW-0862">Zinc</keyword>
<dbReference type="Proteomes" id="UP000190648">
    <property type="component" value="Unassembled WGS sequence"/>
</dbReference>
<evidence type="ECO:0000313" key="5">
    <source>
        <dbReference type="EMBL" id="OPJ67179.1"/>
    </source>
</evidence>
<gene>
    <name evidence="5" type="ORF">AV530_017077</name>
</gene>
<dbReference type="STRING" id="372326.A0A1V4J4X6"/>
<organism evidence="5 6">
    <name type="scientific">Patagioenas fasciata monilis</name>
    <dbReference type="NCBI Taxonomy" id="372326"/>
    <lineage>
        <taxon>Eukaryota</taxon>
        <taxon>Metazoa</taxon>
        <taxon>Chordata</taxon>
        <taxon>Craniata</taxon>
        <taxon>Vertebrata</taxon>
        <taxon>Euteleostomi</taxon>
        <taxon>Archelosauria</taxon>
        <taxon>Archosauria</taxon>
        <taxon>Dinosauria</taxon>
        <taxon>Saurischia</taxon>
        <taxon>Theropoda</taxon>
        <taxon>Coelurosauria</taxon>
        <taxon>Aves</taxon>
        <taxon>Neognathae</taxon>
        <taxon>Neoaves</taxon>
        <taxon>Columbimorphae</taxon>
        <taxon>Columbiformes</taxon>
        <taxon>Columbidae</taxon>
        <taxon>Patagioenas</taxon>
    </lineage>
</organism>
<dbReference type="Gene3D" id="3.30.40.10">
    <property type="entry name" value="Zinc/RING finger domain, C3HC4 (zinc finger)"/>
    <property type="match status" value="1"/>
</dbReference>
<dbReference type="InterPro" id="IPR001841">
    <property type="entry name" value="Znf_RING"/>
</dbReference>
<dbReference type="InterPro" id="IPR013083">
    <property type="entry name" value="Znf_RING/FYVE/PHD"/>
</dbReference>
<dbReference type="Pfam" id="PF13923">
    <property type="entry name" value="zf-C3HC4_2"/>
    <property type="match status" value="1"/>
</dbReference>
<sequence length="177" mass="19807">MAAELDTCCPVCLDSWEEASYILPCFHQFCYTWIVRWAETKPPLQEEGDFHLALGEAPGHTDAHGLHQPAVAQPPAVWLGPMAPVGGFHAYIWASIFHVHPTVLQPLLPWLHQELGQLLEDAQRVAAAQRLIISSLYHFGLIEESLVWVLQASLGRCMRSFVHQLIDTIVRLLSDGP</sequence>